<dbReference type="PATRIC" id="fig|1131731.3.peg.4258"/>
<keyword evidence="1" id="KW-0472">Membrane</keyword>
<accession>K6CQT1</accession>
<evidence type="ECO:0000313" key="3">
    <source>
        <dbReference type="Proteomes" id="UP000006315"/>
    </source>
</evidence>
<keyword evidence="3" id="KW-1185">Reference proteome</keyword>
<reference evidence="2 3" key="1">
    <citation type="journal article" date="2012" name="Front. Microbiol.">
        <title>Redundancy and modularity in membrane-associated dissimilatory nitrate reduction in Bacillus.</title>
        <authorList>
            <person name="Heylen K."/>
            <person name="Keltjens J."/>
        </authorList>
    </citation>
    <scope>NUCLEOTIDE SEQUENCE [LARGE SCALE GENOMIC DNA]</scope>
    <source>
        <strain evidence="2 3">LMG 9581</strain>
    </source>
</reference>
<proteinExistence type="predicted"/>
<sequence length="482" mass="53856">MSKFDIDEQKIRDMLSQITVDSSKLAEQVKSRLYEDRADMPARHRKRWTRSTIAAIVMSFVLVASATAAVLGNFDWFIERFNPDFGKIVEPVEVYSEDQGIRMEVIGAQKYDNQAIVYLSLQDITGQNRLKELTDYGAGFSVKMNPQAQETVTGVDEFTSANAMWKEKILYFDEDTNTIYYEFNITAAPETPLAEPLELRKFLIYFDEKAYNDEPISVSLTGIKSAETTPLVKVQFWSSWSGGNMPDDLSSYAEALMPGHFADMPHGKKDQWVSNIGIIDGKLHVQIGEIFNEVFGPSTPELSLKDPDGNSISPDYSFVFLGDEKNDLLNLEKNDYADGIDRYNEFVFPISTEDLSEYKLSYTGSVSTGVKGSWKVSVNLSDSNQSTRTWTNDISVDGHLFEYITLSPLGLQVIGTYQGEECLVGDMSIGVETVDGIIPLEAVGGSEKPDKHTFNSSWNTKAPLDITKAKAIIINGTRIPIK</sequence>
<name>K6CQT1_SCHAZ</name>
<dbReference type="STRING" id="1131731.BAZO_20863"/>
<dbReference type="Proteomes" id="UP000006315">
    <property type="component" value="Unassembled WGS sequence"/>
</dbReference>
<protein>
    <recommendedName>
        <fullName evidence="4">DUF4179 domain-containing protein</fullName>
    </recommendedName>
</protein>
<dbReference type="RefSeq" id="WP_004432380.1">
    <property type="nucleotide sequence ID" value="NZ_AJLR01000155.1"/>
</dbReference>
<comment type="caution">
    <text evidence="2">The sequence shown here is derived from an EMBL/GenBank/DDBJ whole genome shotgun (WGS) entry which is preliminary data.</text>
</comment>
<evidence type="ECO:0008006" key="4">
    <source>
        <dbReference type="Google" id="ProtNLM"/>
    </source>
</evidence>
<keyword evidence="1" id="KW-0812">Transmembrane</keyword>
<evidence type="ECO:0000256" key="1">
    <source>
        <dbReference type="SAM" id="Phobius"/>
    </source>
</evidence>
<feature type="transmembrane region" description="Helical" evidence="1">
    <location>
        <begin position="53"/>
        <end position="74"/>
    </location>
</feature>
<dbReference type="AlphaFoldDB" id="K6CQT1"/>
<gene>
    <name evidence="2" type="ORF">BAZO_20863</name>
</gene>
<keyword evidence="1" id="KW-1133">Transmembrane helix</keyword>
<dbReference type="EMBL" id="AJLR01000155">
    <property type="protein sequence ID" value="EKN62607.1"/>
    <property type="molecule type" value="Genomic_DNA"/>
</dbReference>
<evidence type="ECO:0000313" key="2">
    <source>
        <dbReference type="EMBL" id="EKN62607.1"/>
    </source>
</evidence>
<organism evidence="2 3">
    <name type="scientific">Schinkia azotoformans LMG 9581</name>
    <dbReference type="NCBI Taxonomy" id="1131731"/>
    <lineage>
        <taxon>Bacteria</taxon>
        <taxon>Bacillati</taxon>
        <taxon>Bacillota</taxon>
        <taxon>Bacilli</taxon>
        <taxon>Bacillales</taxon>
        <taxon>Bacillaceae</taxon>
        <taxon>Calidifontibacillus/Schinkia group</taxon>
        <taxon>Schinkia</taxon>
    </lineage>
</organism>